<gene>
    <name evidence="1" type="ORF">KUF71_013159</name>
</gene>
<name>A0AAE1HQC6_9NEOP</name>
<accession>A0AAE1HQC6</accession>
<evidence type="ECO:0000313" key="2">
    <source>
        <dbReference type="Proteomes" id="UP001219518"/>
    </source>
</evidence>
<evidence type="ECO:0000313" key="1">
    <source>
        <dbReference type="EMBL" id="KAK3924886.1"/>
    </source>
</evidence>
<reference evidence="1" key="1">
    <citation type="submission" date="2021-07" db="EMBL/GenBank/DDBJ databases">
        <authorList>
            <person name="Catto M.A."/>
            <person name="Jacobson A."/>
            <person name="Kennedy G."/>
            <person name="Labadie P."/>
            <person name="Hunt B.G."/>
            <person name="Srinivasan R."/>
        </authorList>
    </citation>
    <scope>NUCLEOTIDE SEQUENCE</scope>
    <source>
        <strain evidence="1">PL_HMW_Pooled</strain>
        <tissue evidence="1">Head</tissue>
    </source>
</reference>
<proteinExistence type="predicted"/>
<protein>
    <submittedName>
        <fullName evidence="1">Monogalactosyldiacylglycerol synthase 2, chloroplastic</fullName>
    </submittedName>
</protein>
<organism evidence="1 2">
    <name type="scientific">Frankliniella fusca</name>
    <dbReference type="NCBI Taxonomy" id="407009"/>
    <lineage>
        <taxon>Eukaryota</taxon>
        <taxon>Metazoa</taxon>
        <taxon>Ecdysozoa</taxon>
        <taxon>Arthropoda</taxon>
        <taxon>Hexapoda</taxon>
        <taxon>Insecta</taxon>
        <taxon>Pterygota</taxon>
        <taxon>Neoptera</taxon>
        <taxon>Paraneoptera</taxon>
        <taxon>Thysanoptera</taxon>
        <taxon>Terebrantia</taxon>
        <taxon>Thripoidea</taxon>
        <taxon>Thripidae</taxon>
        <taxon>Frankliniella</taxon>
    </lineage>
</organism>
<dbReference type="EMBL" id="JAHWGI010001208">
    <property type="protein sequence ID" value="KAK3924886.1"/>
    <property type="molecule type" value="Genomic_DNA"/>
</dbReference>
<dbReference type="Proteomes" id="UP001219518">
    <property type="component" value="Unassembled WGS sequence"/>
</dbReference>
<keyword evidence="2" id="KW-1185">Reference proteome</keyword>
<reference evidence="1" key="2">
    <citation type="journal article" date="2023" name="BMC Genomics">
        <title>Pest status, molecular evolution, and epigenetic factors derived from the genome assembly of Frankliniella fusca, a thysanopteran phytovirus vector.</title>
        <authorList>
            <person name="Catto M.A."/>
            <person name="Labadie P.E."/>
            <person name="Jacobson A.L."/>
            <person name="Kennedy G.G."/>
            <person name="Srinivasan R."/>
            <person name="Hunt B.G."/>
        </authorList>
    </citation>
    <scope>NUCLEOTIDE SEQUENCE</scope>
    <source>
        <strain evidence="1">PL_HMW_Pooled</strain>
    </source>
</reference>
<sequence length="83" mass="9437">MWNASRFCVSSLRRGHANLLCIVPILVYVPPKRVHFMMGITGICTAEASTFHDGNHRVYIPRRPASSRQRFAPIPMFHFLVVG</sequence>
<dbReference type="AlphaFoldDB" id="A0AAE1HQC6"/>
<comment type="caution">
    <text evidence="1">The sequence shown here is derived from an EMBL/GenBank/DDBJ whole genome shotgun (WGS) entry which is preliminary data.</text>
</comment>